<dbReference type="Pfam" id="PF01762">
    <property type="entry name" value="Galactosyl_T"/>
    <property type="match status" value="1"/>
</dbReference>
<name>A0A9J6DMB2_RHIMP</name>
<comment type="similarity">
    <text evidence="2 10">Belongs to the glycosyltransferase 31 family.</text>
</comment>
<accession>A0A9J6DMB2</accession>
<dbReference type="VEuPathDB" id="VectorBase:LOC119171563"/>
<proteinExistence type="inferred from homology"/>
<dbReference type="EMBL" id="JABSTU010000008">
    <property type="protein sequence ID" value="KAH8022984.1"/>
    <property type="molecule type" value="Genomic_DNA"/>
</dbReference>
<evidence type="ECO:0000256" key="9">
    <source>
        <dbReference type="ARBA" id="ARBA00023136"/>
    </source>
</evidence>
<feature type="region of interest" description="Disordered" evidence="11">
    <location>
        <begin position="35"/>
        <end position="86"/>
    </location>
</feature>
<gene>
    <name evidence="12" type="ORF">HPB51_009588</name>
</gene>
<dbReference type="InterPro" id="IPR002659">
    <property type="entry name" value="Glyco_trans_31"/>
</dbReference>
<evidence type="ECO:0000256" key="4">
    <source>
        <dbReference type="ARBA" id="ARBA00022679"/>
    </source>
</evidence>
<dbReference type="PANTHER" id="PTHR11214:SF376">
    <property type="entry name" value="HEXOSYLTRANSFERASE"/>
    <property type="match status" value="1"/>
</dbReference>
<evidence type="ECO:0000256" key="6">
    <source>
        <dbReference type="ARBA" id="ARBA00022968"/>
    </source>
</evidence>
<keyword evidence="4" id="KW-0808">Transferase</keyword>
<dbReference type="Proteomes" id="UP000821866">
    <property type="component" value="Chromosome 6"/>
</dbReference>
<sequence length="414" mass="47281">MKFSESKLKSAFRFITAMALGSILLAVWQMETKAAPPSLRPSVEQAQAPQAMPSRMNESGPLLPFSPSAAPEGDNATVSASDKSRNAANEGCPFRVSSLDGPAGNSSWHSGGWAVRRRCSQSLDTLFFVHTAPSHWQNRAHLRATFFEEAAMTYFNWAVVFFIGEQDDPTVSLWTKLEAEVMGDIVTLGYNDTILSLLHKFVGGMRWVLEYCPNVSSIVKMDDDVGVHPFELRRYLHEELPLKSGDLHCYVWLRNTVYREPQSRFCVHVEDLPQDNYPLFCSGRSIIMTIDTMRKLYKASSIVKPQPIDDAYVTGQLALLANVGHVFINARIEWSDSDKTEPMLDGKFLFTHEYFDYGLSIERRAQWGLLLWQYRMEHTNDTNHLDLSDRFYSNMYRRDFENTRRYLQDASVLL</sequence>
<dbReference type="EC" id="2.4.1.-" evidence="10"/>
<evidence type="ECO:0000313" key="13">
    <source>
        <dbReference type="Proteomes" id="UP000821866"/>
    </source>
</evidence>
<comment type="subcellular location">
    <subcellularLocation>
        <location evidence="1 10">Golgi apparatus membrane</location>
        <topology evidence="1 10">Single-pass type II membrane protein</topology>
    </subcellularLocation>
</comment>
<dbReference type="GO" id="GO:0016758">
    <property type="term" value="F:hexosyltransferase activity"/>
    <property type="evidence" value="ECO:0007669"/>
    <property type="project" value="InterPro"/>
</dbReference>
<evidence type="ECO:0000256" key="5">
    <source>
        <dbReference type="ARBA" id="ARBA00022692"/>
    </source>
</evidence>
<reference evidence="12" key="1">
    <citation type="journal article" date="2020" name="Cell">
        <title>Large-Scale Comparative Analyses of Tick Genomes Elucidate Their Genetic Diversity and Vector Capacities.</title>
        <authorList>
            <consortium name="Tick Genome and Microbiome Consortium (TIGMIC)"/>
            <person name="Jia N."/>
            <person name="Wang J."/>
            <person name="Shi W."/>
            <person name="Du L."/>
            <person name="Sun Y."/>
            <person name="Zhan W."/>
            <person name="Jiang J.F."/>
            <person name="Wang Q."/>
            <person name="Zhang B."/>
            <person name="Ji P."/>
            <person name="Bell-Sakyi L."/>
            <person name="Cui X.M."/>
            <person name="Yuan T.T."/>
            <person name="Jiang B.G."/>
            <person name="Yang W.F."/>
            <person name="Lam T.T."/>
            <person name="Chang Q.C."/>
            <person name="Ding S.J."/>
            <person name="Wang X.J."/>
            <person name="Zhu J.G."/>
            <person name="Ruan X.D."/>
            <person name="Zhao L."/>
            <person name="Wei J.T."/>
            <person name="Ye R.Z."/>
            <person name="Que T.C."/>
            <person name="Du C.H."/>
            <person name="Zhou Y.H."/>
            <person name="Cheng J.X."/>
            <person name="Dai P.F."/>
            <person name="Guo W.B."/>
            <person name="Han X.H."/>
            <person name="Huang E.J."/>
            <person name="Li L.F."/>
            <person name="Wei W."/>
            <person name="Gao Y.C."/>
            <person name="Liu J.Z."/>
            <person name="Shao H.Z."/>
            <person name="Wang X."/>
            <person name="Wang C.C."/>
            <person name="Yang T.C."/>
            <person name="Huo Q.B."/>
            <person name="Li W."/>
            <person name="Chen H.Y."/>
            <person name="Chen S.E."/>
            <person name="Zhou L.G."/>
            <person name="Ni X.B."/>
            <person name="Tian J.H."/>
            <person name="Sheng Y."/>
            <person name="Liu T."/>
            <person name="Pan Y.S."/>
            <person name="Xia L.Y."/>
            <person name="Li J."/>
            <person name="Zhao F."/>
            <person name="Cao W.C."/>
        </authorList>
    </citation>
    <scope>NUCLEOTIDE SEQUENCE</scope>
    <source>
        <strain evidence="12">Rmic-2018</strain>
    </source>
</reference>
<dbReference type="GO" id="GO:0000139">
    <property type="term" value="C:Golgi membrane"/>
    <property type="evidence" value="ECO:0007669"/>
    <property type="project" value="UniProtKB-SubCell"/>
</dbReference>
<feature type="transmembrane region" description="Helical" evidence="10">
    <location>
        <begin position="12"/>
        <end position="30"/>
    </location>
</feature>
<dbReference type="PANTHER" id="PTHR11214">
    <property type="entry name" value="BETA-1,3-N-ACETYLGLUCOSAMINYLTRANSFERASE"/>
    <property type="match status" value="1"/>
</dbReference>
<evidence type="ECO:0000256" key="10">
    <source>
        <dbReference type="RuleBase" id="RU363063"/>
    </source>
</evidence>
<keyword evidence="3 10" id="KW-0328">Glycosyltransferase</keyword>
<evidence type="ECO:0000256" key="8">
    <source>
        <dbReference type="ARBA" id="ARBA00023034"/>
    </source>
</evidence>
<evidence type="ECO:0000256" key="1">
    <source>
        <dbReference type="ARBA" id="ARBA00004323"/>
    </source>
</evidence>
<keyword evidence="9 10" id="KW-0472">Membrane</keyword>
<reference evidence="12" key="2">
    <citation type="submission" date="2021-09" db="EMBL/GenBank/DDBJ databases">
        <authorList>
            <person name="Jia N."/>
            <person name="Wang J."/>
            <person name="Shi W."/>
            <person name="Du L."/>
            <person name="Sun Y."/>
            <person name="Zhan W."/>
            <person name="Jiang J."/>
            <person name="Wang Q."/>
            <person name="Zhang B."/>
            <person name="Ji P."/>
            <person name="Sakyi L.B."/>
            <person name="Cui X."/>
            <person name="Yuan T."/>
            <person name="Jiang B."/>
            <person name="Yang W."/>
            <person name="Lam T.T.-Y."/>
            <person name="Chang Q."/>
            <person name="Ding S."/>
            <person name="Wang X."/>
            <person name="Zhu J."/>
            <person name="Ruan X."/>
            <person name="Zhao L."/>
            <person name="Wei J."/>
            <person name="Que T."/>
            <person name="Du C."/>
            <person name="Cheng J."/>
            <person name="Dai P."/>
            <person name="Han X."/>
            <person name="Huang E."/>
            <person name="Gao Y."/>
            <person name="Liu J."/>
            <person name="Shao H."/>
            <person name="Ye R."/>
            <person name="Li L."/>
            <person name="Wei W."/>
            <person name="Wang X."/>
            <person name="Wang C."/>
            <person name="Huo Q."/>
            <person name="Li W."/>
            <person name="Guo W."/>
            <person name="Chen H."/>
            <person name="Chen S."/>
            <person name="Zhou L."/>
            <person name="Zhou L."/>
            <person name="Ni X."/>
            <person name="Tian J."/>
            <person name="Zhou Y."/>
            <person name="Sheng Y."/>
            <person name="Liu T."/>
            <person name="Pan Y."/>
            <person name="Xia L."/>
            <person name="Li J."/>
            <person name="Zhao F."/>
            <person name="Cao W."/>
        </authorList>
    </citation>
    <scope>NUCLEOTIDE SEQUENCE</scope>
    <source>
        <strain evidence="12">Rmic-2018</strain>
        <tissue evidence="12">Larvae</tissue>
    </source>
</reference>
<comment type="caution">
    <text evidence="12">The sequence shown here is derived from an EMBL/GenBank/DDBJ whole genome shotgun (WGS) entry which is preliminary data.</text>
</comment>
<protein>
    <recommendedName>
        <fullName evidence="10">Hexosyltransferase</fullName>
        <ecNumber evidence="10">2.4.1.-</ecNumber>
    </recommendedName>
</protein>
<dbReference type="Gene3D" id="3.90.550.50">
    <property type="match status" value="1"/>
</dbReference>
<evidence type="ECO:0000256" key="2">
    <source>
        <dbReference type="ARBA" id="ARBA00008661"/>
    </source>
</evidence>
<keyword evidence="5 10" id="KW-0812">Transmembrane</keyword>
<keyword evidence="8 10" id="KW-0333">Golgi apparatus</keyword>
<dbReference type="GO" id="GO:0006493">
    <property type="term" value="P:protein O-linked glycosylation"/>
    <property type="evidence" value="ECO:0007669"/>
    <property type="project" value="TreeGrafter"/>
</dbReference>
<evidence type="ECO:0000256" key="11">
    <source>
        <dbReference type="SAM" id="MobiDB-lite"/>
    </source>
</evidence>
<evidence type="ECO:0000313" key="12">
    <source>
        <dbReference type="EMBL" id="KAH8022984.1"/>
    </source>
</evidence>
<keyword evidence="6 10" id="KW-0735">Signal-anchor</keyword>
<evidence type="ECO:0000256" key="7">
    <source>
        <dbReference type="ARBA" id="ARBA00022989"/>
    </source>
</evidence>
<evidence type="ECO:0000256" key="3">
    <source>
        <dbReference type="ARBA" id="ARBA00022676"/>
    </source>
</evidence>
<organism evidence="12 13">
    <name type="scientific">Rhipicephalus microplus</name>
    <name type="common">Cattle tick</name>
    <name type="synonym">Boophilus microplus</name>
    <dbReference type="NCBI Taxonomy" id="6941"/>
    <lineage>
        <taxon>Eukaryota</taxon>
        <taxon>Metazoa</taxon>
        <taxon>Ecdysozoa</taxon>
        <taxon>Arthropoda</taxon>
        <taxon>Chelicerata</taxon>
        <taxon>Arachnida</taxon>
        <taxon>Acari</taxon>
        <taxon>Parasitiformes</taxon>
        <taxon>Ixodida</taxon>
        <taxon>Ixodoidea</taxon>
        <taxon>Ixodidae</taxon>
        <taxon>Rhipicephalinae</taxon>
        <taxon>Rhipicephalus</taxon>
        <taxon>Boophilus</taxon>
    </lineage>
</organism>
<keyword evidence="13" id="KW-1185">Reference proteome</keyword>
<keyword evidence="7 10" id="KW-1133">Transmembrane helix</keyword>
<dbReference type="AlphaFoldDB" id="A0A9J6DMB2"/>